<accession>A0ABU2H791</accession>
<dbReference type="InterPro" id="IPR029063">
    <property type="entry name" value="SAM-dependent_MTases_sf"/>
</dbReference>
<gene>
    <name evidence="1" type="ORF">RIF23_12720</name>
</gene>
<dbReference type="Pfam" id="PF04672">
    <property type="entry name" value="Methyltransf_19"/>
    <property type="match status" value="1"/>
</dbReference>
<dbReference type="GO" id="GO:0008168">
    <property type="term" value="F:methyltransferase activity"/>
    <property type="evidence" value="ECO:0007669"/>
    <property type="project" value="UniProtKB-KW"/>
</dbReference>
<organism evidence="1 2">
    <name type="scientific">Lipingzhangella rawalii</name>
    <dbReference type="NCBI Taxonomy" id="2055835"/>
    <lineage>
        <taxon>Bacteria</taxon>
        <taxon>Bacillati</taxon>
        <taxon>Actinomycetota</taxon>
        <taxon>Actinomycetes</taxon>
        <taxon>Streptosporangiales</taxon>
        <taxon>Nocardiopsidaceae</taxon>
        <taxon>Lipingzhangella</taxon>
    </lineage>
</organism>
<keyword evidence="1" id="KW-0808">Transferase</keyword>
<keyword evidence="1" id="KW-0489">Methyltransferase</keyword>
<dbReference type="EMBL" id="JAVLVT010000005">
    <property type="protein sequence ID" value="MDS1271158.1"/>
    <property type="molecule type" value="Genomic_DNA"/>
</dbReference>
<sequence>MANDPNSPQYSEFIDINLSVPTVARIYDWLLNGKDNFVADREAGHEFLRIAPELRQIALDNRAWLSRVVTRMAADCGVDQFLDVGSGLPTVDNTHQVAQRVLPGARVIYVDNDPVVLTHGRAILDDNLNTTVITADVREPKSILEHPDTQALLDFSRPVGVLLIALTHCLKDDDHPAVMYEQLLDAMPSGSYVAYSHIVCADEAVGQRLTDSVLEATHGSWGRVRTPEEAVSIVDRLGLHVLEPGYVDIRGWPEREPPEAATGVWEIGGLARKP</sequence>
<name>A0ABU2H791_9ACTN</name>
<proteinExistence type="predicted"/>
<dbReference type="Proteomes" id="UP001250214">
    <property type="component" value="Unassembled WGS sequence"/>
</dbReference>
<reference evidence="2" key="1">
    <citation type="submission" date="2023-07" db="EMBL/GenBank/DDBJ databases">
        <title>Novel species in the genus Lipingzhangella isolated from Sambhar Salt Lake.</title>
        <authorList>
            <person name="Jiya N."/>
            <person name="Kajale S."/>
            <person name="Sharma A."/>
        </authorList>
    </citation>
    <scope>NUCLEOTIDE SEQUENCE [LARGE SCALE GENOMIC DNA]</scope>
    <source>
        <strain evidence="2">LS1_29</strain>
    </source>
</reference>
<dbReference type="PIRSF" id="PIRSF017393">
    <property type="entry name" value="MTase_SAV2177"/>
    <property type="match status" value="1"/>
</dbReference>
<dbReference type="GO" id="GO:0032259">
    <property type="term" value="P:methylation"/>
    <property type="evidence" value="ECO:0007669"/>
    <property type="project" value="UniProtKB-KW"/>
</dbReference>
<dbReference type="InterPro" id="IPR006764">
    <property type="entry name" value="SAM_dep_MeTrfase_SAV2177_type"/>
</dbReference>
<comment type="caution">
    <text evidence="1">The sequence shown here is derived from an EMBL/GenBank/DDBJ whole genome shotgun (WGS) entry which is preliminary data.</text>
</comment>
<dbReference type="CDD" id="cd02440">
    <property type="entry name" value="AdoMet_MTases"/>
    <property type="match status" value="1"/>
</dbReference>
<keyword evidence="2" id="KW-1185">Reference proteome</keyword>
<evidence type="ECO:0000313" key="1">
    <source>
        <dbReference type="EMBL" id="MDS1271158.1"/>
    </source>
</evidence>
<dbReference type="RefSeq" id="WP_310912700.1">
    <property type="nucleotide sequence ID" value="NZ_JAVLVT010000005.1"/>
</dbReference>
<protein>
    <submittedName>
        <fullName evidence="1">SAM-dependent methyltransferase</fullName>
        <ecNumber evidence="1">2.1.1.-</ecNumber>
    </submittedName>
</protein>
<dbReference type="EC" id="2.1.1.-" evidence="1"/>
<dbReference type="Gene3D" id="3.40.50.150">
    <property type="entry name" value="Vaccinia Virus protein VP39"/>
    <property type="match status" value="1"/>
</dbReference>
<dbReference type="SUPFAM" id="SSF53335">
    <property type="entry name" value="S-adenosyl-L-methionine-dependent methyltransferases"/>
    <property type="match status" value="1"/>
</dbReference>
<evidence type="ECO:0000313" key="2">
    <source>
        <dbReference type="Proteomes" id="UP001250214"/>
    </source>
</evidence>